<dbReference type="PANTHER" id="PTHR47495:SF1">
    <property type="entry name" value="BLL3820 PROTEIN"/>
    <property type="match status" value="1"/>
</dbReference>
<evidence type="ECO:0000313" key="3">
    <source>
        <dbReference type="Proteomes" id="UP000315914"/>
    </source>
</evidence>
<dbReference type="Pfam" id="PF20256">
    <property type="entry name" value="MoCoBD_2"/>
    <property type="match status" value="2"/>
</dbReference>
<dbReference type="InterPro" id="IPR046867">
    <property type="entry name" value="AldOxase/xan_DH_MoCoBD2"/>
</dbReference>
<evidence type="ECO:0000259" key="1">
    <source>
        <dbReference type="SMART" id="SM01008"/>
    </source>
</evidence>
<dbReference type="Pfam" id="PF02738">
    <property type="entry name" value="MoCoBD_1"/>
    <property type="match status" value="1"/>
</dbReference>
<dbReference type="InterPro" id="IPR036856">
    <property type="entry name" value="Ald_Oxase/Xan_DH_a/b_sf"/>
</dbReference>
<gene>
    <name evidence="2" type="ORF">FBZ95_106594</name>
</gene>
<accession>A0A560JQH3</accession>
<dbReference type="OrthoDB" id="9767994at2"/>
<dbReference type="SUPFAM" id="SSF54665">
    <property type="entry name" value="CO dehydrogenase molybdoprotein N-domain-like"/>
    <property type="match status" value="1"/>
</dbReference>
<dbReference type="InterPro" id="IPR012368">
    <property type="entry name" value="OxRdtase_Mopterin-bd_su_IorB"/>
</dbReference>
<feature type="domain" description="Aldehyde oxidase/xanthine dehydrogenase a/b hammerhead" evidence="1">
    <location>
        <begin position="173"/>
        <end position="253"/>
    </location>
</feature>
<dbReference type="PIRSF" id="PIRSF036389">
    <property type="entry name" value="IOR_B"/>
    <property type="match status" value="1"/>
</dbReference>
<dbReference type="STRING" id="1399419.A5906_39795"/>
<dbReference type="SUPFAM" id="SSF56003">
    <property type="entry name" value="Molybdenum cofactor-binding domain"/>
    <property type="match status" value="2"/>
</dbReference>
<dbReference type="EMBL" id="VITW01000006">
    <property type="protein sequence ID" value="TWB72879.1"/>
    <property type="molecule type" value="Genomic_DNA"/>
</dbReference>
<dbReference type="InterPro" id="IPR052516">
    <property type="entry name" value="N-heterocyclic_Hydroxylase"/>
</dbReference>
<dbReference type="InterPro" id="IPR037165">
    <property type="entry name" value="AldOxase/xan_DH_Mopterin-bd_sf"/>
</dbReference>
<dbReference type="GO" id="GO:0016491">
    <property type="term" value="F:oxidoreductase activity"/>
    <property type="evidence" value="ECO:0007669"/>
    <property type="project" value="InterPro"/>
</dbReference>
<dbReference type="Gene3D" id="3.90.1170.50">
    <property type="entry name" value="Aldehyde oxidase/xanthine dehydrogenase, a/b hammerhead"/>
    <property type="match status" value="1"/>
</dbReference>
<dbReference type="Gene3D" id="3.30.365.10">
    <property type="entry name" value="Aldehyde oxidase/xanthine dehydrogenase, molybdopterin binding domain"/>
    <property type="match status" value="3"/>
</dbReference>
<proteinExistence type="predicted"/>
<dbReference type="InterPro" id="IPR008274">
    <property type="entry name" value="AldOxase/xan_DH_MoCoBD1"/>
</dbReference>
<evidence type="ECO:0000313" key="2">
    <source>
        <dbReference type="EMBL" id="TWB72879.1"/>
    </source>
</evidence>
<protein>
    <submittedName>
        <fullName evidence="2">CO/xanthine dehydrogenase Mo-binding subunit</fullName>
    </submittedName>
</protein>
<dbReference type="InterPro" id="IPR000674">
    <property type="entry name" value="Ald_Oxase/Xan_DH_a/b"/>
</dbReference>
<dbReference type="RefSeq" id="WP_080137356.1">
    <property type="nucleotide sequence ID" value="NZ_LWIG01000015.1"/>
</dbReference>
<dbReference type="SMART" id="SM01008">
    <property type="entry name" value="Ald_Xan_dh_C"/>
    <property type="match status" value="1"/>
</dbReference>
<reference evidence="2 3" key="1">
    <citation type="submission" date="2019-06" db="EMBL/GenBank/DDBJ databases">
        <title>Genomic Encyclopedia of Type Strains, Phase IV (KMG-V): Genome sequencing to study the core and pangenomes of soil and plant-associated prokaryotes.</title>
        <authorList>
            <person name="Whitman W."/>
        </authorList>
    </citation>
    <scope>NUCLEOTIDE SEQUENCE [LARGE SCALE GENOMIC DNA]</scope>
    <source>
        <strain evidence="2 3">BR 10556</strain>
    </source>
</reference>
<dbReference type="Proteomes" id="UP000315914">
    <property type="component" value="Unassembled WGS sequence"/>
</dbReference>
<dbReference type="PANTHER" id="PTHR47495">
    <property type="entry name" value="ALDEHYDE DEHYDROGENASE"/>
    <property type="match status" value="1"/>
</dbReference>
<name>A0A560JQH3_9BRAD</name>
<sequence length="705" mass="75406">MTRAVDAPPSVPECLGAWFDLSSEGTAVLKTGKVELGQGILLALRQIAAEELDLSLAKTATVSGDTAVSPFEAGTVGSMSIETSGPLVRRAAAELRHRLFDAAAMRLQARRTEITAMDGNFHLNGAPTAETYWTAADDINFDVPITGQATPKPRQSYEIVGASPPRTELLERIGGGAFIHDFTLEGMLHGKIIRKPCLMAHLDSVDAKVVERLAGVVQVIRQNNLVGVIADSEYGLQVAAAKLERHCTWRFPPSQETKLTAQEILLRASSIDSVIHSDEGSELDQTSGGDDVLTATYTKPLIAHGSIGPSCGVAVVTEGHVEVWTHSQNVFALRAQIAEVLDVPPEIVRVRHMLAAGCYGHNGADDAAMDAVLLASRLPGRPVRVQWSRKDELTSEPLGSPMRVEIAAKLSGSRISGWRLSTRSGTHIQRPGWNGSVNLLAPAAADDAFALRADTDLPFHNGGSKNAVALYDFPQHVTYQFVPNLPFRLSALRSLGAFANVFAIESFMDELAQIANVDPVEFRLAHLSDERASDVIRRVAELANWSSPCQHGLARGLGFARFKNTGTYCAVAVLVAVEENVELRGMWAAVDAGLAINPTGIVSQIEGGMVQAASWTLKEEVPTDGARLTAESWKDYPILTFTEVPEITVEVLSRPDCAPSGVGEASLGPTAAAIANAVAGALGIRLRDLPLTRDRIIAALMSTEV</sequence>
<keyword evidence="3" id="KW-1185">Reference proteome</keyword>
<comment type="caution">
    <text evidence="2">The sequence shown here is derived from an EMBL/GenBank/DDBJ whole genome shotgun (WGS) entry which is preliminary data.</text>
</comment>
<organism evidence="2 3">
    <name type="scientific">Bradyrhizobium sacchari</name>
    <dbReference type="NCBI Taxonomy" id="1399419"/>
    <lineage>
        <taxon>Bacteria</taxon>
        <taxon>Pseudomonadati</taxon>
        <taxon>Pseudomonadota</taxon>
        <taxon>Alphaproteobacteria</taxon>
        <taxon>Hyphomicrobiales</taxon>
        <taxon>Nitrobacteraceae</taxon>
        <taxon>Bradyrhizobium</taxon>
    </lineage>
</organism>
<dbReference type="AlphaFoldDB" id="A0A560JQH3"/>